<name>A0AAN0K491_AMPQE</name>
<evidence type="ECO:0000313" key="2">
    <source>
        <dbReference type="Proteomes" id="UP000007879"/>
    </source>
</evidence>
<sequence>IPPTLRMYFGQVLYEVKRPGLEWLMRVIFDRDLSRYINDKFNDAEFGDSFSFTFNDADGYIELCFNEVVPKGWSIRPHKTPVIASRYNIEEYGNMSPPECLITITATPDEDTIKELNYPVTMRGITSDIEKINIVLTRG</sequence>
<dbReference type="GeneID" id="109593532"/>
<organism evidence="1 2">
    <name type="scientific">Amphimedon queenslandica</name>
    <name type="common">Sponge</name>
    <dbReference type="NCBI Taxonomy" id="400682"/>
    <lineage>
        <taxon>Eukaryota</taxon>
        <taxon>Metazoa</taxon>
        <taxon>Porifera</taxon>
        <taxon>Demospongiae</taxon>
        <taxon>Heteroscleromorpha</taxon>
        <taxon>Haplosclerida</taxon>
        <taxon>Niphatidae</taxon>
        <taxon>Amphimedon</taxon>
    </lineage>
</organism>
<dbReference type="Proteomes" id="UP000007879">
    <property type="component" value="Unassembled WGS sequence"/>
</dbReference>
<dbReference type="RefSeq" id="XP_019864132.1">
    <property type="nucleotide sequence ID" value="XM_020008573.1"/>
</dbReference>
<reference evidence="1" key="2">
    <citation type="submission" date="2024-06" db="UniProtKB">
        <authorList>
            <consortium name="EnsemblMetazoa"/>
        </authorList>
    </citation>
    <scope>IDENTIFICATION</scope>
</reference>
<reference evidence="2" key="1">
    <citation type="journal article" date="2010" name="Nature">
        <title>The Amphimedon queenslandica genome and the evolution of animal complexity.</title>
        <authorList>
            <person name="Srivastava M."/>
            <person name="Simakov O."/>
            <person name="Chapman J."/>
            <person name="Fahey B."/>
            <person name="Gauthier M.E."/>
            <person name="Mitros T."/>
            <person name="Richards G.S."/>
            <person name="Conaco C."/>
            <person name="Dacre M."/>
            <person name="Hellsten U."/>
            <person name="Larroux C."/>
            <person name="Putnam N.H."/>
            <person name="Stanke M."/>
            <person name="Adamska M."/>
            <person name="Darling A."/>
            <person name="Degnan S.M."/>
            <person name="Oakley T.H."/>
            <person name="Plachetzki D.C."/>
            <person name="Zhai Y."/>
            <person name="Adamski M."/>
            <person name="Calcino A."/>
            <person name="Cummins S.F."/>
            <person name="Goodstein D.M."/>
            <person name="Harris C."/>
            <person name="Jackson D.J."/>
            <person name="Leys S.P."/>
            <person name="Shu S."/>
            <person name="Woodcroft B.J."/>
            <person name="Vervoort M."/>
            <person name="Kosik K.S."/>
            <person name="Manning G."/>
            <person name="Degnan B.M."/>
            <person name="Rokhsar D.S."/>
        </authorList>
    </citation>
    <scope>NUCLEOTIDE SEQUENCE [LARGE SCALE GENOMIC DNA]</scope>
</reference>
<proteinExistence type="predicted"/>
<evidence type="ECO:0000313" key="1">
    <source>
        <dbReference type="EnsemblMetazoa" id="XP_019864132.1"/>
    </source>
</evidence>
<protein>
    <submittedName>
        <fullName evidence="1">Uncharacterized protein</fullName>
    </submittedName>
</protein>
<dbReference type="KEGG" id="aqu:109593532"/>
<keyword evidence="2" id="KW-1185">Reference proteome</keyword>
<dbReference type="EnsemblMetazoa" id="XM_020008573.1">
    <property type="protein sequence ID" value="XP_019864132.1"/>
    <property type="gene ID" value="LOC109593532"/>
</dbReference>
<dbReference type="AlphaFoldDB" id="A0AAN0K491"/>
<accession>A0AAN0K491</accession>